<accession>A0A821QC21</accession>
<evidence type="ECO:0000313" key="2">
    <source>
        <dbReference type="Proteomes" id="UP000663880"/>
    </source>
</evidence>
<dbReference type="OrthoDB" id="10023262at2759"/>
<proteinExistence type="predicted"/>
<dbReference type="Proteomes" id="UP000663880">
    <property type="component" value="Unassembled WGS sequence"/>
</dbReference>
<keyword evidence="2" id="KW-1185">Reference proteome</keyword>
<name>A0A821QC21_9NEOP</name>
<protein>
    <submittedName>
        <fullName evidence="1">Uncharacterized protein</fullName>
    </submittedName>
</protein>
<dbReference type="AlphaFoldDB" id="A0A821QC21"/>
<evidence type="ECO:0000313" key="1">
    <source>
        <dbReference type="EMBL" id="CAF4821940.1"/>
    </source>
</evidence>
<sequence length="123" mass="14094">MGIGTDNASVMVGINNGVFKILKEEYNLHHLILTLYNYLAVSHTYQEAIETIKRNKTVARIVHLAEAFCLIPEDIDKVLVQYRNIGEHEWENKDDTIKFWCEVLQCKDAAGNNLYQELGNLAK</sequence>
<dbReference type="EMBL" id="CAJOBZ010000008">
    <property type="protein sequence ID" value="CAF4821940.1"/>
    <property type="molecule type" value="Genomic_DNA"/>
</dbReference>
<comment type="caution">
    <text evidence="1">The sequence shown here is derived from an EMBL/GenBank/DDBJ whole genome shotgun (WGS) entry which is preliminary data.</text>
</comment>
<gene>
    <name evidence="1" type="ORF">PMACD_LOCUS4661</name>
</gene>
<organism evidence="1 2">
    <name type="scientific">Pieris macdunnoughi</name>
    <dbReference type="NCBI Taxonomy" id="345717"/>
    <lineage>
        <taxon>Eukaryota</taxon>
        <taxon>Metazoa</taxon>
        <taxon>Ecdysozoa</taxon>
        <taxon>Arthropoda</taxon>
        <taxon>Hexapoda</taxon>
        <taxon>Insecta</taxon>
        <taxon>Pterygota</taxon>
        <taxon>Neoptera</taxon>
        <taxon>Endopterygota</taxon>
        <taxon>Lepidoptera</taxon>
        <taxon>Glossata</taxon>
        <taxon>Ditrysia</taxon>
        <taxon>Papilionoidea</taxon>
        <taxon>Pieridae</taxon>
        <taxon>Pierinae</taxon>
        <taxon>Pieris</taxon>
    </lineage>
</organism>
<reference evidence="1" key="1">
    <citation type="submission" date="2021-02" db="EMBL/GenBank/DDBJ databases">
        <authorList>
            <person name="Steward A R."/>
        </authorList>
    </citation>
    <scope>NUCLEOTIDE SEQUENCE</scope>
</reference>